<comment type="caution">
    <text evidence="4">The sequence shown here is derived from an EMBL/GenBank/DDBJ whole genome shotgun (WGS) entry which is preliminary data.</text>
</comment>
<evidence type="ECO:0000313" key="4">
    <source>
        <dbReference type="EMBL" id="KUL23734.1"/>
    </source>
</evidence>
<dbReference type="Pfam" id="PF05729">
    <property type="entry name" value="NACHT"/>
    <property type="match status" value="1"/>
</dbReference>
<dbReference type="PANTHER" id="PTHR46844:SF1">
    <property type="entry name" value="SLR5058 PROTEIN"/>
    <property type="match status" value="1"/>
</dbReference>
<feature type="region of interest" description="Disordered" evidence="2">
    <location>
        <begin position="213"/>
        <end position="245"/>
    </location>
</feature>
<dbReference type="Proteomes" id="UP000053923">
    <property type="component" value="Unassembled WGS sequence"/>
</dbReference>
<organism evidence="4 5">
    <name type="scientific">Streptomyces regalis</name>
    <dbReference type="NCBI Taxonomy" id="68262"/>
    <lineage>
        <taxon>Bacteria</taxon>
        <taxon>Bacillati</taxon>
        <taxon>Actinomycetota</taxon>
        <taxon>Actinomycetes</taxon>
        <taxon>Kitasatosporales</taxon>
        <taxon>Streptomycetaceae</taxon>
        <taxon>Streptomyces</taxon>
    </lineage>
</organism>
<gene>
    <name evidence="4" type="ORF">ADL12_38840</name>
</gene>
<feature type="domain" description="NACHT" evidence="3">
    <location>
        <begin position="378"/>
        <end position="716"/>
    </location>
</feature>
<dbReference type="InterPro" id="IPR007111">
    <property type="entry name" value="NACHT_NTPase"/>
</dbReference>
<evidence type="ECO:0000259" key="3">
    <source>
        <dbReference type="PROSITE" id="PS50837"/>
    </source>
</evidence>
<feature type="coiled-coil region" evidence="1">
    <location>
        <begin position="258"/>
        <end position="285"/>
    </location>
</feature>
<reference evidence="5" key="1">
    <citation type="submission" date="2015-10" db="EMBL/GenBank/DDBJ databases">
        <authorList>
            <person name="Ju K.-S."/>
            <person name="Doroghazi J.R."/>
            <person name="Metcalf W.W."/>
        </authorList>
    </citation>
    <scope>NUCLEOTIDE SEQUENCE [LARGE SCALE GENOMIC DNA]</scope>
    <source>
        <strain evidence="5">NRRL 3151</strain>
    </source>
</reference>
<dbReference type="SUPFAM" id="SSF52540">
    <property type="entry name" value="P-loop containing nucleoside triphosphate hydrolases"/>
    <property type="match status" value="1"/>
</dbReference>
<dbReference type="Gene3D" id="3.40.50.300">
    <property type="entry name" value="P-loop containing nucleotide triphosphate hydrolases"/>
    <property type="match status" value="1"/>
</dbReference>
<evidence type="ECO:0000256" key="2">
    <source>
        <dbReference type="SAM" id="MobiDB-lite"/>
    </source>
</evidence>
<evidence type="ECO:0000256" key="1">
    <source>
        <dbReference type="SAM" id="Coils"/>
    </source>
</evidence>
<dbReference type="PROSITE" id="PS50837">
    <property type="entry name" value="NACHT"/>
    <property type="match status" value="1"/>
</dbReference>
<sequence>MDDAGITVAVLHGRLTPDHFPDSAVPAQRKLYDFCGGKDLTWAFIEAVADVCTPDDAPAQRQKIERVRPLWEAAQANPTPVGQEARGTGRELIEAKDRVIAAYQQIDRLRQAQADSDQARVRAEHLVTLLLSMLGQLFTKIGDLTQDRNRLLAELGPGAAALTAVEDRLREAKGHRASTQEALRRAEYERDEALRVADEARRVARRLQDELDRLRAGGNGPDDTLAAASEEPDGFDTAGIPAAPDPDEMFLDDYAAALRKAQTVLDTGSDALQAAEEQIAEASADLPPNPGNVIRGTMLSRTTPNNPLTSEESEFEDRYRAYLTQRHGELTIFGMDFGDRRHARWSLDQSYVSLEVTNAAPGPVDQVERVEQALAGRQRTVVMGDAGSGKTTLLQWLAINAARGSLPSLLEHLNGNVPFVLPLRSLVSSSSFPRPEGLLAAVGCPLAGAQPEGWARRVFENGRALVLVDGVDEIAPEQRPLAQRWLEDTLAAYPRGCYVVTTRSSAVPLHWLDGVGFRHLVLRPMSALDVESSIALWHVAARAEADEHERQALVSLERSVLDAVRQEQNLAALATTPLLCSMICALNRDRRGVLPREVMSLYEAALSMLLVRRDVERRIDAVEGIRIAQRESVQLLQTLAYWLLRNNRSETSAETAARLLQPALVAMPALSGRGDPRQVLQHLLIRSGLLREPAFGRLEFIHRAFQDYLGARAAVEAADFGLLGSSATQEQWENVIRMAIGHARPRERAELLSALVSRGDHEEPHREQLHRLAFSCLKYATELDPGVLELVRQRAPDRDR</sequence>
<dbReference type="PANTHER" id="PTHR46844">
    <property type="entry name" value="SLR5058 PROTEIN"/>
    <property type="match status" value="1"/>
</dbReference>
<keyword evidence="5" id="KW-1185">Reference proteome</keyword>
<protein>
    <recommendedName>
        <fullName evidence="3">NACHT domain-containing protein</fullName>
    </recommendedName>
</protein>
<dbReference type="AlphaFoldDB" id="A0A101JBG7"/>
<accession>A0A101JBG7</accession>
<dbReference type="InterPro" id="IPR027417">
    <property type="entry name" value="P-loop_NTPase"/>
</dbReference>
<evidence type="ECO:0000313" key="5">
    <source>
        <dbReference type="Proteomes" id="UP000053923"/>
    </source>
</evidence>
<dbReference type="EMBL" id="LLZG01000384">
    <property type="protein sequence ID" value="KUL23734.1"/>
    <property type="molecule type" value="Genomic_DNA"/>
</dbReference>
<name>A0A101JBG7_9ACTN</name>
<keyword evidence="1" id="KW-0175">Coiled coil</keyword>
<proteinExistence type="predicted"/>